<accession>T0EX23</accession>
<sequence>MLVGVLILSSIPFPIIVQLHESLSSEIDHSSYLLFHNITEFFSIVVSLSIFGVCWFTYERSKDDHALFLGTSFLAIGVLDFMHTLAYSGMSDLVTPNSANKSTQFWIAARFFNASVFLVSAFIYSKKSLPWLTKSNLLLFCICFTGTIFVAIIFFPSYLPATFVEGVGLTQFKKVSEYVIILILCLSMIAYWRRWILTRESEILYYLAAFILCIFGESVLSVYHSVFDEYNVLGHIYKVLAFYLIYKGTFVASVIRPYDQVAEANVKLQEKILEHELAEEKILQSLREKETLIRELYHRTKNTLQIVRSMIVLQAADYPTNEDLQLVVKKTEDRIQAISLVHQMLYATQDLSRISVNEYINQLFSLVVDSFALPKGKVTLKTEIEDRFFLIDTIIPIGLILNELITNSLKYAFPGDRNGIIHISLAKGDSLQNFLLRYSDNGIGFPDDFDFRNQYTLGLKLIYGIGELQMQGRVVINNDKGFNFLLEFPDNLYKARV</sequence>
<organism evidence="11 12">
    <name type="scientific">Leptospira broomii serovar Hurstbridge str. 5399</name>
    <dbReference type="NCBI Taxonomy" id="1049789"/>
    <lineage>
        <taxon>Bacteria</taxon>
        <taxon>Pseudomonadati</taxon>
        <taxon>Spirochaetota</taxon>
        <taxon>Spirochaetia</taxon>
        <taxon>Leptospirales</taxon>
        <taxon>Leptospiraceae</taxon>
        <taxon>Leptospira</taxon>
    </lineage>
</organism>
<keyword evidence="6 11" id="KW-0418">Kinase</keyword>
<evidence type="ECO:0000256" key="4">
    <source>
        <dbReference type="ARBA" id="ARBA00022679"/>
    </source>
</evidence>
<evidence type="ECO:0000256" key="1">
    <source>
        <dbReference type="ARBA" id="ARBA00000085"/>
    </source>
</evidence>
<dbReference type="Pfam" id="PF02518">
    <property type="entry name" value="HATPase_c"/>
    <property type="match status" value="1"/>
</dbReference>
<dbReference type="PROSITE" id="PS50109">
    <property type="entry name" value="HIS_KIN"/>
    <property type="match status" value="1"/>
</dbReference>
<feature type="domain" description="Histidine kinase" evidence="10">
    <location>
        <begin position="295"/>
        <end position="492"/>
    </location>
</feature>
<keyword evidence="4" id="KW-0808">Transferase</keyword>
<dbReference type="GO" id="GO:0004673">
    <property type="term" value="F:protein histidine kinase activity"/>
    <property type="evidence" value="ECO:0007669"/>
    <property type="project" value="UniProtKB-EC"/>
</dbReference>
<reference evidence="11" key="1">
    <citation type="submission" date="2013-05" db="EMBL/GenBank/DDBJ databases">
        <authorList>
            <person name="Harkins D.M."/>
            <person name="Durkin A.S."/>
            <person name="Brinkac L.M."/>
            <person name="Haft D.H."/>
            <person name="Selengut J.D."/>
            <person name="Sanka R."/>
            <person name="DePew J."/>
            <person name="Purushe J."/>
            <person name="Hartskeerl R.A."/>
            <person name="Ahmed A."/>
            <person name="van der Linden H."/>
            <person name="Goris M.G.A."/>
            <person name="Vinetz J.M."/>
            <person name="Sutton G.G."/>
            <person name="Nierman W.C."/>
            <person name="Fouts D.E."/>
        </authorList>
    </citation>
    <scope>NUCLEOTIDE SEQUENCE [LARGE SCALE GENOMIC DNA]</scope>
    <source>
        <strain evidence="11">5399</strain>
    </source>
</reference>
<feature type="transmembrane region" description="Helical" evidence="9">
    <location>
        <begin position="65"/>
        <end position="85"/>
    </location>
</feature>
<evidence type="ECO:0000259" key="10">
    <source>
        <dbReference type="PROSITE" id="PS50109"/>
    </source>
</evidence>
<dbReference type="SMART" id="SM00387">
    <property type="entry name" value="HATPase_c"/>
    <property type="match status" value="1"/>
</dbReference>
<feature type="transmembrane region" description="Helical" evidence="9">
    <location>
        <begin position="34"/>
        <end position="58"/>
    </location>
</feature>
<keyword evidence="8" id="KW-0175">Coiled coil</keyword>
<feature type="transmembrane region" description="Helical" evidence="9">
    <location>
        <begin position="175"/>
        <end position="192"/>
    </location>
</feature>
<keyword evidence="9" id="KW-0812">Transmembrane</keyword>
<keyword evidence="12" id="KW-1185">Reference proteome</keyword>
<evidence type="ECO:0000256" key="3">
    <source>
        <dbReference type="ARBA" id="ARBA00022553"/>
    </source>
</evidence>
<name>T0EX23_9LEPT</name>
<evidence type="ECO:0000256" key="6">
    <source>
        <dbReference type="ARBA" id="ARBA00022777"/>
    </source>
</evidence>
<dbReference type="InterPro" id="IPR011495">
    <property type="entry name" value="Sig_transdc_His_kin_sub2_dim/P"/>
</dbReference>
<evidence type="ECO:0000256" key="2">
    <source>
        <dbReference type="ARBA" id="ARBA00012438"/>
    </source>
</evidence>
<dbReference type="InterPro" id="IPR033425">
    <property type="entry name" value="MASE3"/>
</dbReference>
<protein>
    <recommendedName>
        <fullName evidence="2">histidine kinase</fullName>
        <ecNumber evidence="2">2.7.13.3</ecNumber>
    </recommendedName>
</protein>
<dbReference type="Gene3D" id="3.30.565.10">
    <property type="entry name" value="Histidine kinase-like ATPase, C-terminal domain"/>
    <property type="match status" value="1"/>
</dbReference>
<dbReference type="InterPro" id="IPR036890">
    <property type="entry name" value="HATPase_C_sf"/>
</dbReference>
<dbReference type="STRING" id="1049789.LEP1GSC050_1740"/>
<dbReference type="AlphaFoldDB" id="T0EX23"/>
<dbReference type="PANTHER" id="PTHR41523">
    <property type="entry name" value="TWO-COMPONENT SYSTEM SENSOR PROTEIN"/>
    <property type="match status" value="1"/>
</dbReference>
<keyword evidence="9" id="KW-1133">Transmembrane helix</keyword>
<dbReference type="InterPro" id="IPR005467">
    <property type="entry name" value="His_kinase_dom"/>
</dbReference>
<keyword evidence="7" id="KW-0067">ATP-binding</keyword>
<evidence type="ECO:0000313" key="12">
    <source>
        <dbReference type="Proteomes" id="UP000015454"/>
    </source>
</evidence>
<feature type="transmembrane region" description="Helical" evidence="9">
    <location>
        <begin position="235"/>
        <end position="255"/>
    </location>
</feature>
<dbReference type="Proteomes" id="UP000015454">
    <property type="component" value="Unassembled WGS sequence"/>
</dbReference>
<feature type="coiled-coil region" evidence="8">
    <location>
        <begin position="261"/>
        <end position="295"/>
    </location>
</feature>
<feature type="transmembrane region" description="Helical" evidence="9">
    <location>
        <begin position="204"/>
        <end position="223"/>
    </location>
</feature>
<dbReference type="GO" id="GO:0005524">
    <property type="term" value="F:ATP binding"/>
    <property type="evidence" value="ECO:0007669"/>
    <property type="project" value="UniProtKB-KW"/>
</dbReference>
<dbReference type="PANTHER" id="PTHR41523:SF8">
    <property type="entry name" value="ETHYLENE RESPONSE SENSOR PROTEIN"/>
    <property type="match status" value="1"/>
</dbReference>
<evidence type="ECO:0000256" key="8">
    <source>
        <dbReference type="SAM" id="Coils"/>
    </source>
</evidence>
<feature type="transmembrane region" description="Helical" evidence="9">
    <location>
        <begin position="105"/>
        <end position="125"/>
    </location>
</feature>
<feature type="transmembrane region" description="Helical" evidence="9">
    <location>
        <begin position="137"/>
        <end position="155"/>
    </location>
</feature>
<dbReference type="Pfam" id="PF17159">
    <property type="entry name" value="MASE3"/>
    <property type="match status" value="1"/>
</dbReference>
<evidence type="ECO:0000313" key="11">
    <source>
        <dbReference type="EMBL" id="EQA43445.1"/>
    </source>
</evidence>
<dbReference type="Pfam" id="PF07568">
    <property type="entry name" value="HisKA_2"/>
    <property type="match status" value="1"/>
</dbReference>
<dbReference type="Gene3D" id="3.30.450.20">
    <property type="entry name" value="PAS domain"/>
    <property type="match status" value="1"/>
</dbReference>
<dbReference type="InterPro" id="IPR003594">
    <property type="entry name" value="HATPase_dom"/>
</dbReference>
<keyword evidence="9" id="KW-0472">Membrane</keyword>
<keyword evidence="5" id="KW-0547">Nucleotide-binding</keyword>
<dbReference type="EMBL" id="AHMO02000011">
    <property type="protein sequence ID" value="EQA43445.1"/>
    <property type="molecule type" value="Genomic_DNA"/>
</dbReference>
<comment type="catalytic activity">
    <reaction evidence="1">
        <text>ATP + protein L-histidine = ADP + protein N-phospho-L-histidine.</text>
        <dbReference type="EC" id="2.7.13.3"/>
    </reaction>
</comment>
<evidence type="ECO:0000256" key="7">
    <source>
        <dbReference type="ARBA" id="ARBA00022840"/>
    </source>
</evidence>
<evidence type="ECO:0000256" key="9">
    <source>
        <dbReference type="SAM" id="Phobius"/>
    </source>
</evidence>
<keyword evidence="3" id="KW-0597">Phosphoprotein</keyword>
<comment type="caution">
    <text evidence="11">The sequence shown here is derived from an EMBL/GenBank/DDBJ whole genome shotgun (WGS) entry which is preliminary data.</text>
</comment>
<proteinExistence type="predicted"/>
<gene>
    <name evidence="11" type="ORF">LEP1GSC050_1740</name>
</gene>
<evidence type="ECO:0000256" key="5">
    <source>
        <dbReference type="ARBA" id="ARBA00022741"/>
    </source>
</evidence>
<dbReference type="SUPFAM" id="SSF55874">
    <property type="entry name" value="ATPase domain of HSP90 chaperone/DNA topoisomerase II/histidine kinase"/>
    <property type="match status" value="1"/>
</dbReference>
<dbReference type="EC" id="2.7.13.3" evidence="2"/>